<accession>A0A8X6VXG5</accession>
<feature type="domain" description="Reverse transcriptase" evidence="1">
    <location>
        <begin position="365"/>
        <end position="634"/>
    </location>
</feature>
<dbReference type="Proteomes" id="UP000887159">
    <property type="component" value="Unassembled WGS sequence"/>
</dbReference>
<evidence type="ECO:0000313" key="2">
    <source>
        <dbReference type="EMBL" id="GFY24146.1"/>
    </source>
</evidence>
<dbReference type="Pfam" id="PF14529">
    <property type="entry name" value="Exo_endo_phos_2"/>
    <property type="match status" value="1"/>
</dbReference>
<sequence length="684" mass="78314">MLLVQETKLQPGLDPLIANYRLHKDDRNNFPRYRIDGAYARNTPENNRKFPDKDFLKILNSGQNIIIAGDLNAAHRTWSNARSNAFGYALRKIVNNKSNVRIVAPHTPTHINASSRPGARDSIIDLAVLKNIPFNHDIRVIDDLESDHLPVILTLYTGSALIKIPDQLSTNWENFKFLLNNKLLPIPPSSSNDDLEIEIRRLGENISEALIEASKPKFKQLPLKLPSEIKAKIRHRNRIRKFWQRTRNPAVKSEFRTLSREGVLGSVANHPLEKAEVIADSLQQQFEPNTEAENDRFTARTIRKIKRFLDTPTCLDLEKTTPGEVQEYIKKLKINKSPGLDLITNRILKNLPLKFVLFIVMLFNLLMENCHFPKNWKSAVVVPILKPNSDDTQPQNYRPISLLSSLSKAYEFVLLNHLNQHCIARNIIIPEQHGFVTQCSTVTQLLRVTELIHHGFQNNQATGMLFVDIAKAFDKIWHDGLLSKMMRLGFTDQLIKIIHSYLNSREFRVRVENSLSTPRPILSGVPQGSLLGPKLFNLYINDIPKAVGVHLAMYADDTAIFTQNIYNCNIIERLQNYVIRLETWLNDWKIKVNASKSACLLFTRQRCIGNLPHVNIFNQPVPWVTEYKYLGLILDTKLNFAKHIRSAHQKAAGMRCTLNRLISPKSKLALRQKVLHCWTIAKDG</sequence>
<keyword evidence="2" id="KW-0695">RNA-directed DNA polymerase</keyword>
<dbReference type="PROSITE" id="PS50878">
    <property type="entry name" value="RT_POL"/>
    <property type="match status" value="1"/>
</dbReference>
<dbReference type="GO" id="GO:0003964">
    <property type="term" value="F:RNA-directed DNA polymerase activity"/>
    <property type="evidence" value="ECO:0007669"/>
    <property type="project" value="UniProtKB-KW"/>
</dbReference>
<evidence type="ECO:0000259" key="1">
    <source>
        <dbReference type="PROSITE" id="PS50878"/>
    </source>
</evidence>
<keyword evidence="2" id="KW-0548">Nucleotidyltransferase</keyword>
<dbReference type="CDD" id="cd01650">
    <property type="entry name" value="RT_nLTR_like"/>
    <property type="match status" value="1"/>
</dbReference>
<dbReference type="SUPFAM" id="SSF56219">
    <property type="entry name" value="DNase I-like"/>
    <property type="match status" value="1"/>
</dbReference>
<protein>
    <submittedName>
        <fullName evidence="2">Probable RNA-directed DNA polymerase from transposon X-element</fullName>
    </submittedName>
</protein>
<dbReference type="PANTHER" id="PTHR36688:SF1">
    <property type="entry name" value="ENDONUCLEASE_EXONUCLEASE_PHOSPHATASE DOMAIN-CONTAINING PROTEIN"/>
    <property type="match status" value="1"/>
</dbReference>
<organism evidence="2 3">
    <name type="scientific">Trichonephila clavipes</name>
    <name type="common">Golden silk orbweaver</name>
    <name type="synonym">Nephila clavipes</name>
    <dbReference type="NCBI Taxonomy" id="2585209"/>
    <lineage>
        <taxon>Eukaryota</taxon>
        <taxon>Metazoa</taxon>
        <taxon>Ecdysozoa</taxon>
        <taxon>Arthropoda</taxon>
        <taxon>Chelicerata</taxon>
        <taxon>Arachnida</taxon>
        <taxon>Araneae</taxon>
        <taxon>Araneomorphae</taxon>
        <taxon>Entelegynae</taxon>
        <taxon>Araneoidea</taxon>
        <taxon>Nephilidae</taxon>
        <taxon>Trichonephila</taxon>
    </lineage>
</organism>
<proteinExistence type="predicted"/>
<evidence type="ECO:0000313" key="3">
    <source>
        <dbReference type="Proteomes" id="UP000887159"/>
    </source>
</evidence>
<dbReference type="Gene3D" id="3.60.10.10">
    <property type="entry name" value="Endonuclease/exonuclease/phosphatase"/>
    <property type="match status" value="1"/>
</dbReference>
<keyword evidence="3" id="KW-1185">Reference proteome</keyword>
<dbReference type="Pfam" id="PF00078">
    <property type="entry name" value="RVT_1"/>
    <property type="match status" value="1"/>
</dbReference>
<dbReference type="EMBL" id="BMAU01021369">
    <property type="protein sequence ID" value="GFY24146.1"/>
    <property type="molecule type" value="Genomic_DNA"/>
</dbReference>
<dbReference type="InterPro" id="IPR036691">
    <property type="entry name" value="Endo/exonu/phosph_ase_sf"/>
</dbReference>
<dbReference type="InterPro" id="IPR052560">
    <property type="entry name" value="RdDP_mobile_element"/>
</dbReference>
<name>A0A8X6VXG5_TRICX</name>
<gene>
    <name evidence="2" type="primary">X-element ORF2</name>
    <name evidence="2" type="ORF">TNCV_1011991</name>
</gene>
<dbReference type="InterPro" id="IPR043502">
    <property type="entry name" value="DNA/RNA_pol_sf"/>
</dbReference>
<dbReference type="InterPro" id="IPR005135">
    <property type="entry name" value="Endo/exonuclease/phosphatase"/>
</dbReference>
<dbReference type="InterPro" id="IPR000477">
    <property type="entry name" value="RT_dom"/>
</dbReference>
<dbReference type="SUPFAM" id="SSF56672">
    <property type="entry name" value="DNA/RNA polymerases"/>
    <property type="match status" value="1"/>
</dbReference>
<keyword evidence="2" id="KW-0808">Transferase</keyword>
<dbReference type="AlphaFoldDB" id="A0A8X6VXG5"/>
<comment type="caution">
    <text evidence="2">The sequence shown here is derived from an EMBL/GenBank/DDBJ whole genome shotgun (WGS) entry which is preliminary data.</text>
</comment>
<reference evidence="2" key="1">
    <citation type="submission" date="2020-08" db="EMBL/GenBank/DDBJ databases">
        <title>Multicomponent nature underlies the extraordinary mechanical properties of spider dragline silk.</title>
        <authorList>
            <person name="Kono N."/>
            <person name="Nakamura H."/>
            <person name="Mori M."/>
            <person name="Yoshida Y."/>
            <person name="Ohtoshi R."/>
            <person name="Malay A.D."/>
            <person name="Moran D.A.P."/>
            <person name="Tomita M."/>
            <person name="Numata K."/>
            <person name="Arakawa K."/>
        </authorList>
    </citation>
    <scope>NUCLEOTIDE SEQUENCE</scope>
</reference>
<dbReference type="PANTHER" id="PTHR36688">
    <property type="entry name" value="ENDO/EXONUCLEASE/PHOSPHATASE DOMAIN-CONTAINING PROTEIN"/>
    <property type="match status" value="1"/>
</dbReference>